<keyword evidence="1" id="KW-1133">Transmembrane helix</keyword>
<name>A0A266LWF0_PSEFR</name>
<keyword evidence="1" id="KW-0812">Transmembrane</keyword>
<accession>A0A266LWF0</accession>
<evidence type="ECO:0000313" key="3">
    <source>
        <dbReference type="Proteomes" id="UP000216113"/>
    </source>
</evidence>
<dbReference type="AlphaFoldDB" id="A0A266LWF0"/>
<proteinExistence type="predicted"/>
<sequence length="117" mass="13244">MIYRDILNKTLRSIIGATLKRLDTAEPLFTGFVAGFSTILLYVFKVCFRGVFRHFWGGVVKFTTSKLTRTTFDTATIRARKLADGTVSNTAQIRIKRDGVQVYQESQTFARKQTAQA</sequence>
<organism evidence="2 3">
    <name type="scientific">Pseudomonas fragi</name>
    <dbReference type="NCBI Taxonomy" id="296"/>
    <lineage>
        <taxon>Bacteria</taxon>
        <taxon>Pseudomonadati</taxon>
        <taxon>Pseudomonadota</taxon>
        <taxon>Gammaproteobacteria</taxon>
        <taxon>Pseudomonadales</taxon>
        <taxon>Pseudomonadaceae</taxon>
        <taxon>Pseudomonas</taxon>
    </lineage>
</organism>
<evidence type="ECO:0000313" key="2">
    <source>
        <dbReference type="EMBL" id="OZY41605.1"/>
    </source>
</evidence>
<dbReference type="EMBL" id="NQKL01000008">
    <property type="protein sequence ID" value="OZY41605.1"/>
    <property type="molecule type" value="Genomic_DNA"/>
</dbReference>
<keyword evidence="1" id="KW-0472">Membrane</keyword>
<evidence type="ECO:0000256" key="1">
    <source>
        <dbReference type="SAM" id="Phobius"/>
    </source>
</evidence>
<reference evidence="2 3" key="1">
    <citation type="submission" date="2017-08" db="EMBL/GenBank/DDBJ databases">
        <title>Genomic and metabolic characterisation of spoilage-associated Pseudomonas species.</title>
        <authorList>
            <person name="Stanborough T."/>
            <person name="Fegan N."/>
            <person name="Powell S.M."/>
            <person name="Singh T."/>
            <person name="Tamplin M.L."/>
            <person name="Chandry P.S."/>
        </authorList>
    </citation>
    <scope>NUCLEOTIDE SEQUENCE [LARGE SCALE GENOMIC DNA]</scope>
    <source>
        <strain evidence="2 3">F1820</strain>
    </source>
</reference>
<comment type="caution">
    <text evidence="2">The sequence shown here is derived from an EMBL/GenBank/DDBJ whole genome shotgun (WGS) entry which is preliminary data.</text>
</comment>
<feature type="transmembrane region" description="Helical" evidence="1">
    <location>
        <begin position="28"/>
        <end position="48"/>
    </location>
</feature>
<protein>
    <submittedName>
        <fullName evidence="2">Uncharacterized protein</fullName>
    </submittedName>
</protein>
<gene>
    <name evidence="2" type="ORF">CJF43_12675</name>
</gene>
<dbReference type="Proteomes" id="UP000216113">
    <property type="component" value="Unassembled WGS sequence"/>
</dbReference>